<organism evidence="1 2">
    <name type="scientific">Clostridium bornimense</name>
    <dbReference type="NCBI Taxonomy" id="1216932"/>
    <lineage>
        <taxon>Bacteria</taxon>
        <taxon>Bacillati</taxon>
        <taxon>Bacillota</taxon>
        <taxon>Clostridia</taxon>
        <taxon>Eubacteriales</taxon>
        <taxon>Clostridiaceae</taxon>
        <taxon>Clostridium</taxon>
    </lineage>
</organism>
<dbReference type="eggNOG" id="ENOG5030H1Q">
    <property type="taxonomic scope" value="Bacteria"/>
</dbReference>
<protein>
    <recommendedName>
        <fullName evidence="3">Transcriptional regulator HTH-type FeoC domain-containing protein</fullName>
    </recommendedName>
</protein>
<dbReference type="InterPro" id="IPR036390">
    <property type="entry name" value="WH_DNA-bd_sf"/>
</dbReference>
<evidence type="ECO:0008006" key="3">
    <source>
        <dbReference type="Google" id="ProtNLM"/>
    </source>
</evidence>
<dbReference type="Gene3D" id="1.10.10.10">
    <property type="entry name" value="Winged helix-like DNA-binding domain superfamily/Winged helix DNA-binding domain"/>
    <property type="match status" value="1"/>
</dbReference>
<dbReference type="RefSeq" id="WP_044035755.1">
    <property type="nucleotide sequence ID" value="NZ_HG917868.1"/>
</dbReference>
<dbReference type="OrthoDB" id="1913915at2"/>
<evidence type="ECO:0000313" key="1">
    <source>
        <dbReference type="EMBL" id="CDM67281.1"/>
    </source>
</evidence>
<accession>W6RRS5</accession>
<dbReference type="AlphaFoldDB" id="W6RRS5"/>
<dbReference type="Proteomes" id="UP000019426">
    <property type="component" value="Chromosome M2/40_rep1"/>
</dbReference>
<name>W6RRS5_9CLOT</name>
<gene>
    <name evidence="1" type="ORF">CM240_0102</name>
</gene>
<sequence length="87" mass="9767">MLLQILSLLYEKGNFSTSFISKELGLPTAMVEDIKNKLISSGYIRQASCDTSMCEKCSCGCSTKMLNDKINWEITDKGYKVLKKMEA</sequence>
<dbReference type="SUPFAM" id="SSF46785">
    <property type="entry name" value="Winged helix' DNA-binding domain"/>
    <property type="match status" value="1"/>
</dbReference>
<evidence type="ECO:0000313" key="2">
    <source>
        <dbReference type="Proteomes" id="UP000019426"/>
    </source>
</evidence>
<dbReference type="EMBL" id="HG917868">
    <property type="protein sequence ID" value="CDM67281.1"/>
    <property type="molecule type" value="Genomic_DNA"/>
</dbReference>
<proteinExistence type="predicted"/>
<dbReference type="KEGG" id="clt:CM240_0102"/>
<reference evidence="1 2" key="1">
    <citation type="submission" date="2013-11" db="EMBL/GenBank/DDBJ databases">
        <title>Complete genome sequence of Clostridum sp. M2/40.</title>
        <authorList>
            <person name="Wibberg D."/>
            <person name="Puehler A."/>
            <person name="Schlueter A."/>
        </authorList>
    </citation>
    <scope>NUCLEOTIDE SEQUENCE [LARGE SCALE GENOMIC DNA]</scope>
    <source>
        <strain evidence="2">M2/40</strain>
    </source>
</reference>
<dbReference type="STRING" id="1216932.CM240_0102"/>
<dbReference type="PATRIC" id="fig|1216932.3.peg.88"/>
<keyword evidence="2" id="KW-1185">Reference proteome</keyword>
<dbReference type="InterPro" id="IPR036388">
    <property type="entry name" value="WH-like_DNA-bd_sf"/>
</dbReference>
<dbReference type="HOGENOM" id="CLU_186671_0_0_9"/>